<accession>A0A0V8IPF9</accession>
<dbReference type="STRING" id="993070.AS031_08665"/>
<dbReference type="InterPro" id="IPR045773">
    <property type="entry name" value="DUF6226"/>
</dbReference>
<organism evidence="2 3">
    <name type="scientific">Pseudarthrobacter enclensis</name>
    <dbReference type="NCBI Taxonomy" id="993070"/>
    <lineage>
        <taxon>Bacteria</taxon>
        <taxon>Bacillati</taxon>
        <taxon>Actinomycetota</taxon>
        <taxon>Actinomycetes</taxon>
        <taxon>Micrococcales</taxon>
        <taxon>Micrococcaceae</taxon>
        <taxon>Pseudarthrobacter</taxon>
    </lineage>
</organism>
<dbReference type="EMBL" id="LNQM01000003">
    <property type="protein sequence ID" value="KSU76676.1"/>
    <property type="molecule type" value="Genomic_DNA"/>
</dbReference>
<name>A0A0V8IPF9_9MICC</name>
<evidence type="ECO:0000256" key="1">
    <source>
        <dbReference type="SAM" id="MobiDB-lite"/>
    </source>
</evidence>
<sequence length="345" mass="37405">MGGYEPFIEFCRGLGVQPAELAGDAIRLLRFLRQAAPGIVNDGALKNAAAVFAGNTLARARPDAEWKANEGGAPTVGTEELQFEVDRLLDGLNIADDAAVEGLIAKVSDWARSQPDPPMMQPRPTSRSTDHSYVRPALPVNTYDAEDGTAIPYGHRWGEDGPDPDSYSVTSHPERFTGLHLVARALIDYLVAVYDVEVLEYKALAADMMIEARDVVTAVRLTPRASDAAPLTFILTGFPGVVVHAGVLHDFAFPVCGCDACDETVLTQADRLERLVLSVAAGGYAERYPVGGRRWREYALTAFDGSGAESGKGEPGPLSPSRLREAELRLRDVQRGWAPWPLRQH</sequence>
<dbReference type="Pfam" id="PF19736">
    <property type="entry name" value="DUF6226"/>
    <property type="match status" value="1"/>
</dbReference>
<feature type="region of interest" description="Disordered" evidence="1">
    <location>
        <begin position="113"/>
        <end position="133"/>
    </location>
</feature>
<evidence type="ECO:0000313" key="2">
    <source>
        <dbReference type="EMBL" id="KSU76676.1"/>
    </source>
</evidence>
<dbReference type="Proteomes" id="UP000053199">
    <property type="component" value="Unassembled WGS sequence"/>
</dbReference>
<evidence type="ECO:0000313" key="3">
    <source>
        <dbReference type="Proteomes" id="UP000053199"/>
    </source>
</evidence>
<reference evidence="2 3" key="1">
    <citation type="journal article" date="2014" name="Arch. Microbiol.">
        <title>Arthrobacter enclensis sp. nov., isolated from sediment sample.</title>
        <authorList>
            <person name="Dastager S.G."/>
            <person name="Liu Q."/>
            <person name="Tang S.K."/>
            <person name="Krishnamurthi S."/>
            <person name="Lee J.C."/>
            <person name="Li W.J."/>
        </authorList>
    </citation>
    <scope>NUCLEOTIDE SEQUENCE [LARGE SCALE GENOMIC DNA]</scope>
    <source>
        <strain evidence="2 3">NIO-1008</strain>
    </source>
</reference>
<proteinExistence type="predicted"/>
<dbReference type="AlphaFoldDB" id="A0A0V8IPF9"/>
<gene>
    <name evidence="2" type="ORF">AS031_08665</name>
</gene>
<keyword evidence="3" id="KW-1185">Reference proteome</keyword>
<comment type="caution">
    <text evidence="2">The sequence shown here is derived from an EMBL/GenBank/DDBJ whole genome shotgun (WGS) entry which is preliminary data.</text>
</comment>
<protein>
    <submittedName>
        <fullName evidence="2">Uncharacterized protein</fullName>
    </submittedName>
</protein>